<name>A0A3M0K3W2_HIRRU</name>
<accession>A0A3M0K3W2</accession>
<feature type="compositionally biased region" description="Polar residues" evidence="1">
    <location>
        <begin position="58"/>
        <end position="75"/>
    </location>
</feature>
<dbReference type="Pfam" id="PF10453">
    <property type="entry name" value="NUFIP1"/>
    <property type="match status" value="1"/>
</dbReference>
<dbReference type="InterPro" id="IPR019496">
    <property type="entry name" value="NUFIP1_cons_dom"/>
</dbReference>
<dbReference type="PANTHER" id="PTHR13309:SF0">
    <property type="entry name" value="FMR1-INTERACTING PROTEIN NUFIP1"/>
    <property type="match status" value="1"/>
</dbReference>
<gene>
    <name evidence="3" type="ORF">DUI87_16567</name>
</gene>
<feature type="region of interest" description="Disordered" evidence="1">
    <location>
        <begin position="409"/>
        <end position="489"/>
    </location>
</feature>
<dbReference type="InterPro" id="IPR039136">
    <property type="entry name" value="NUFIP1-like"/>
</dbReference>
<reference evidence="3 4" key="1">
    <citation type="submission" date="2018-07" db="EMBL/GenBank/DDBJ databases">
        <title>A high quality draft genome assembly of the barn swallow (H. rustica rustica).</title>
        <authorList>
            <person name="Formenti G."/>
            <person name="Chiara M."/>
            <person name="Poveda L."/>
            <person name="Francoijs K.-J."/>
            <person name="Bonisoli-Alquati A."/>
            <person name="Canova L."/>
            <person name="Gianfranceschi L."/>
            <person name="Horner D.S."/>
            <person name="Saino N."/>
        </authorList>
    </citation>
    <scope>NUCLEOTIDE SEQUENCE [LARGE SCALE GENOMIC DNA]</scope>
    <source>
        <strain evidence="3">Chelidonia</strain>
        <tissue evidence="3">Blood</tissue>
    </source>
</reference>
<dbReference type="AlphaFoldDB" id="A0A3M0K3W2"/>
<feature type="compositionally biased region" description="Polar residues" evidence="1">
    <location>
        <begin position="284"/>
        <end position="293"/>
    </location>
</feature>
<evidence type="ECO:0000259" key="2">
    <source>
        <dbReference type="Pfam" id="PF10453"/>
    </source>
</evidence>
<comment type="caution">
    <text evidence="3">The sequence shown here is derived from an EMBL/GenBank/DDBJ whole genome shotgun (WGS) entry which is preliminary data.</text>
</comment>
<feature type="region of interest" description="Disordered" evidence="1">
    <location>
        <begin position="212"/>
        <end position="302"/>
    </location>
</feature>
<dbReference type="Proteomes" id="UP000269221">
    <property type="component" value="Unassembled WGS sequence"/>
</dbReference>
<dbReference type="STRING" id="333673.A0A3M0K3W2"/>
<keyword evidence="4" id="KW-1185">Reference proteome</keyword>
<dbReference type="GO" id="GO:0000492">
    <property type="term" value="P:box C/D snoRNP assembly"/>
    <property type="evidence" value="ECO:0007669"/>
    <property type="project" value="TreeGrafter"/>
</dbReference>
<feature type="compositionally biased region" description="Basic and acidic residues" evidence="1">
    <location>
        <begin position="215"/>
        <end position="230"/>
    </location>
</feature>
<sequence>MNPFAWYPPPPPGLPPPGIPPPFFCPPPSWDTNFWAAPVPYPPPGRFPPPDGAYASPDTYSQPKSYSQPAESYSQPADGYPPAESYSDPAQSVPPAESYSQPAESYPQPPEGYPPAQSYPQPESFLPPRSYTSPAAWFPPAYGARPQGPHAGGNGNFSQKWQGKQVPAFSKHCPEENNKPKAHAPGAKRIKLDSPEEIAKWREERKRNFPTLANIERKKEMQMQKEERGEVLTTQQFGKMKGMWKPPENGEALGHQRRHRKRQWRPFWKKFRKNGGDYHEHSTQNEANGPENSTCEKENEKQNTLAGQAYEKDVDPLGLLANGDVESDKDEAAEEDGRLGMTVVPRQVTSALSALSANYGSASDSEPEVLLTLAMKKLLAQDIRHERNVILQCVRYLVRNNMFGLHLKTEPQAEAETEQSSTPTAEPSMDKPDESNCSCSSDPQLEGGQEDALLIAQGEKEPVDQTSQTAQLADEDTWETPSIQCEGAP</sequence>
<protein>
    <recommendedName>
        <fullName evidence="2">FMR1-interacting protein 1 conserved domain-containing protein</fullName>
    </recommendedName>
</protein>
<dbReference type="OrthoDB" id="273070at2759"/>
<dbReference type="EMBL" id="QRBI01000120">
    <property type="protein sequence ID" value="RMC07111.1"/>
    <property type="molecule type" value="Genomic_DNA"/>
</dbReference>
<feature type="compositionally biased region" description="Basic residues" evidence="1">
    <location>
        <begin position="255"/>
        <end position="273"/>
    </location>
</feature>
<evidence type="ECO:0000256" key="1">
    <source>
        <dbReference type="SAM" id="MobiDB-lite"/>
    </source>
</evidence>
<dbReference type="GO" id="GO:0003723">
    <property type="term" value="F:RNA binding"/>
    <property type="evidence" value="ECO:0007669"/>
    <property type="project" value="InterPro"/>
</dbReference>
<proteinExistence type="predicted"/>
<dbReference type="PANTHER" id="PTHR13309">
    <property type="entry name" value="NUCLEAR FRAGILE X MENTAL RETARDATION PROTEIN INTERACTING PROTEIN 1"/>
    <property type="match status" value="1"/>
</dbReference>
<evidence type="ECO:0000313" key="3">
    <source>
        <dbReference type="EMBL" id="RMC07111.1"/>
    </source>
</evidence>
<evidence type="ECO:0000313" key="4">
    <source>
        <dbReference type="Proteomes" id="UP000269221"/>
    </source>
</evidence>
<feature type="compositionally biased region" description="Basic residues" evidence="1">
    <location>
        <begin position="180"/>
        <end position="189"/>
    </location>
</feature>
<feature type="domain" description="FMR1-interacting protein 1 conserved" evidence="2">
    <location>
        <begin position="180"/>
        <end position="230"/>
    </location>
</feature>
<organism evidence="3 4">
    <name type="scientific">Hirundo rustica rustica</name>
    <dbReference type="NCBI Taxonomy" id="333673"/>
    <lineage>
        <taxon>Eukaryota</taxon>
        <taxon>Metazoa</taxon>
        <taxon>Chordata</taxon>
        <taxon>Craniata</taxon>
        <taxon>Vertebrata</taxon>
        <taxon>Euteleostomi</taxon>
        <taxon>Archelosauria</taxon>
        <taxon>Archosauria</taxon>
        <taxon>Dinosauria</taxon>
        <taxon>Saurischia</taxon>
        <taxon>Theropoda</taxon>
        <taxon>Coelurosauria</taxon>
        <taxon>Aves</taxon>
        <taxon>Neognathae</taxon>
        <taxon>Neoaves</taxon>
        <taxon>Telluraves</taxon>
        <taxon>Australaves</taxon>
        <taxon>Passeriformes</taxon>
        <taxon>Sylvioidea</taxon>
        <taxon>Hirundinidae</taxon>
        <taxon>Hirundo</taxon>
    </lineage>
</organism>
<feature type="compositionally biased region" description="Basic and acidic residues" evidence="1">
    <location>
        <begin position="274"/>
        <end position="283"/>
    </location>
</feature>
<dbReference type="GO" id="GO:0005634">
    <property type="term" value="C:nucleus"/>
    <property type="evidence" value="ECO:0007669"/>
    <property type="project" value="TreeGrafter"/>
</dbReference>
<feature type="region of interest" description="Disordered" evidence="1">
    <location>
        <begin position="46"/>
        <end position="193"/>
    </location>
</feature>